<reference evidence="3" key="1">
    <citation type="submission" date="2022-11" db="EMBL/GenBank/DDBJ databases">
        <authorList>
            <person name="Kikuchi T."/>
        </authorList>
    </citation>
    <scope>NUCLEOTIDE SEQUENCE</scope>
    <source>
        <strain evidence="3">PS1010</strain>
    </source>
</reference>
<keyword evidence="1" id="KW-1133">Transmembrane helix</keyword>
<sequence length="88" mass="10050">MLRRLFIFLIFCTIFVQSLEFFKESEACMSESGEELNCPSNWIYYFECCAKECCLRTQIVPAVIIGVIALIMTICCILSSIAYCCFGD</sequence>
<evidence type="ECO:0000256" key="2">
    <source>
        <dbReference type="SAM" id="SignalP"/>
    </source>
</evidence>
<dbReference type="OrthoDB" id="5849555at2759"/>
<keyword evidence="2" id="KW-0732">Signal</keyword>
<feature type="signal peptide" evidence="2">
    <location>
        <begin position="1"/>
        <end position="18"/>
    </location>
</feature>
<keyword evidence="1" id="KW-0472">Membrane</keyword>
<feature type="transmembrane region" description="Helical" evidence="1">
    <location>
        <begin position="59"/>
        <end position="86"/>
    </location>
</feature>
<comment type="caution">
    <text evidence="3">The sequence shown here is derived from an EMBL/GenBank/DDBJ whole genome shotgun (WGS) entry which is preliminary data.</text>
</comment>
<gene>
    <name evidence="3" type="ORF">CAMP_LOCUS10638</name>
</gene>
<organism evidence="3 4">
    <name type="scientific">Caenorhabditis angaria</name>
    <dbReference type="NCBI Taxonomy" id="860376"/>
    <lineage>
        <taxon>Eukaryota</taxon>
        <taxon>Metazoa</taxon>
        <taxon>Ecdysozoa</taxon>
        <taxon>Nematoda</taxon>
        <taxon>Chromadorea</taxon>
        <taxon>Rhabditida</taxon>
        <taxon>Rhabditina</taxon>
        <taxon>Rhabditomorpha</taxon>
        <taxon>Rhabditoidea</taxon>
        <taxon>Rhabditidae</taxon>
        <taxon>Peloderinae</taxon>
        <taxon>Caenorhabditis</taxon>
    </lineage>
</organism>
<dbReference type="Proteomes" id="UP001152747">
    <property type="component" value="Unassembled WGS sequence"/>
</dbReference>
<keyword evidence="1" id="KW-0812">Transmembrane</keyword>
<evidence type="ECO:0000313" key="3">
    <source>
        <dbReference type="EMBL" id="CAI5448001.1"/>
    </source>
</evidence>
<name>A0A9P1N4T5_9PELO</name>
<accession>A0A9P1N4T5</accession>
<evidence type="ECO:0000313" key="4">
    <source>
        <dbReference type="Proteomes" id="UP001152747"/>
    </source>
</evidence>
<proteinExistence type="predicted"/>
<protein>
    <submittedName>
        <fullName evidence="3">Uncharacterized protein</fullName>
    </submittedName>
</protein>
<feature type="chain" id="PRO_5040189081" evidence="2">
    <location>
        <begin position="19"/>
        <end position="88"/>
    </location>
</feature>
<dbReference type="EMBL" id="CANHGI010000004">
    <property type="protein sequence ID" value="CAI5448001.1"/>
    <property type="molecule type" value="Genomic_DNA"/>
</dbReference>
<evidence type="ECO:0000256" key="1">
    <source>
        <dbReference type="SAM" id="Phobius"/>
    </source>
</evidence>
<dbReference type="AlphaFoldDB" id="A0A9P1N4T5"/>
<keyword evidence="4" id="KW-1185">Reference proteome</keyword>